<dbReference type="GO" id="GO:0033554">
    <property type="term" value="P:cellular response to stress"/>
    <property type="evidence" value="ECO:0007669"/>
    <property type="project" value="TreeGrafter"/>
</dbReference>
<evidence type="ECO:0000256" key="2">
    <source>
        <dbReference type="ARBA" id="ARBA00023002"/>
    </source>
</evidence>
<dbReference type="GO" id="GO:0005829">
    <property type="term" value="C:cytosol"/>
    <property type="evidence" value="ECO:0007669"/>
    <property type="project" value="TreeGrafter"/>
</dbReference>
<evidence type="ECO:0000313" key="4">
    <source>
        <dbReference type="EMBL" id="KAG8631778.1"/>
    </source>
</evidence>
<dbReference type="AlphaFoldDB" id="A0A8K0LGK5"/>
<gene>
    <name evidence="4" type="ORF">KVT40_000918</name>
</gene>
<proteinExistence type="inferred from homology"/>
<evidence type="ECO:0000259" key="3">
    <source>
        <dbReference type="PROSITE" id="PS51352"/>
    </source>
</evidence>
<keyword evidence="2" id="KW-0560">Oxidoreductase</keyword>
<dbReference type="InterPro" id="IPR036249">
    <property type="entry name" value="Thioredoxin-like_sf"/>
</dbReference>
<organism evidence="4 5">
    <name type="scientific">Elsinoe batatas</name>
    <dbReference type="NCBI Taxonomy" id="2601811"/>
    <lineage>
        <taxon>Eukaryota</taxon>
        <taxon>Fungi</taxon>
        <taxon>Dikarya</taxon>
        <taxon>Ascomycota</taxon>
        <taxon>Pezizomycotina</taxon>
        <taxon>Dothideomycetes</taxon>
        <taxon>Dothideomycetidae</taxon>
        <taxon>Myriangiales</taxon>
        <taxon>Elsinoaceae</taxon>
        <taxon>Elsinoe</taxon>
    </lineage>
</organism>
<protein>
    <recommendedName>
        <fullName evidence="3">Thioredoxin domain-containing protein</fullName>
    </recommendedName>
</protein>
<dbReference type="Proteomes" id="UP000809789">
    <property type="component" value="Unassembled WGS sequence"/>
</dbReference>
<comment type="caution">
    <text evidence="4">The sequence shown here is derived from an EMBL/GenBank/DDBJ whole genome shotgun (WGS) entry which is preliminary data.</text>
</comment>
<feature type="domain" description="Thioredoxin" evidence="3">
    <location>
        <begin position="39"/>
        <end position="200"/>
    </location>
</feature>
<dbReference type="PROSITE" id="PS51352">
    <property type="entry name" value="THIOREDOXIN_2"/>
    <property type="match status" value="1"/>
</dbReference>
<dbReference type="PANTHER" id="PTHR10681">
    <property type="entry name" value="THIOREDOXIN PEROXIDASE"/>
    <property type="match status" value="1"/>
</dbReference>
<keyword evidence="5" id="KW-1185">Reference proteome</keyword>
<dbReference type="EMBL" id="JAESVG020000001">
    <property type="protein sequence ID" value="KAG8631778.1"/>
    <property type="molecule type" value="Genomic_DNA"/>
</dbReference>
<dbReference type="GO" id="GO:0042744">
    <property type="term" value="P:hydrogen peroxide catabolic process"/>
    <property type="evidence" value="ECO:0007669"/>
    <property type="project" value="TreeGrafter"/>
</dbReference>
<evidence type="ECO:0000313" key="5">
    <source>
        <dbReference type="Proteomes" id="UP000809789"/>
    </source>
</evidence>
<dbReference type="PANTHER" id="PTHR10681:SF128">
    <property type="entry name" value="THIOREDOXIN-DEPENDENT PEROXIDE REDUCTASE, MITOCHONDRIAL"/>
    <property type="match status" value="1"/>
</dbReference>
<evidence type="ECO:0000256" key="1">
    <source>
        <dbReference type="ARBA" id="ARBA00009796"/>
    </source>
</evidence>
<dbReference type="OrthoDB" id="185659at2759"/>
<dbReference type="InterPro" id="IPR000866">
    <property type="entry name" value="AhpC/TSA"/>
</dbReference>
<dbReference type="GO" id="GO:0008379">
    <property type="term" value="F:thioredoxin peroxidase activity"/>
    <property type="evidence" value="ECO:0007669"/>
    <property type="project" value="TreeGrafter"/>
</dbReference>
<dbReference type="InterPro" id="IPR013766">
    <property type="entry name" value="Thioredoxin_domain"/>
</dbReference>
<dbReference type="CDD" id="cd03015">
    <property type="entry name" value="PRX_Typ2cys"/>
    <property type="match status" value="1"/>
</dbReference>
<sequence length="303" mass="32776">MEHSVSQRTITTLPLLSKTTDESQSATTPPQPTFTMSQVAVGQTAPDFTATAVMDGRMKELSLSAYADAGHWTCLVFFPRAFSYICPTEIRAFSARLEEFLYSRTCAVAFISTDSEHTLRAWNHTSEMEGGLGGVHVPLVSDCNHNVSRKFGMLIESEGVAQRGLFIIDPKGVVRNISVNDADIGRSVDEVLRLLDALQFKDQFGEGCAADWKKGDAGVKTNGAIKEGPIEVKKSWTEWARPKLARAWSGPSGASISVKSANSFIGPSTPSPLVSPTSHSFSFHPIEKNFEAAMSNNSIGVAT</sequence>
<accession>A0A8K0LGK5</accession>
<dbReference type="GO" id="GO:0006979">
    <property type="term" value="P:response to oxidative stress"/>
    <property type="evidence" value="ECO:0007669"/>
    <property type="project" value="TreeGrafter"/>
</dbReference>
<reference evidence="4" key="1">
    <citation type="submission" date="2021-07" db="EMBL/GenBank/DDBJ databases">
        <title>Elsinoe batatas strain:CRI-CJ2 Genome sequencing and assembly.</title>
        <authorList>
            <person name="Huang L."/>
        </authorList>
    </citation>
    <scope>NUCLEOTIDE SEQUENCE</scope>
    <source>
        <strain evidence="4">CRI-CJ2</strain>
    </source>
</reference>
<comment type="similarity">
    <text evidence="1">Belongs to the peroxiredoxin family. AhpC/Prx1 subfamily.</text>
</comment>
<dbReference type="SUPFAM" id="SSF52833">
    <property type="entry name" value="Thioredoxin-like"/>
    <property type="match status" value="1"/>
</dbReference>
<dbReference type="Pfam" id="PF00578">
    <property type="entry name" value="AhpC-TSA"/>
    <property type="match status" value="1"/>
</dbReference>
<dbReference type="Gene3D" id="3.40.30.10">
    <property type="entry name" value="Glutaredoxin"/>
    <property type="match status" value="1"/>
</dbReference>
<name>A0A8K0LGK5_9PEZI</name>
<dbReference type="GO" id="GO:0045454">
    <property type="term" value="P:cell redox homeostasis"/>
    <property type="evidence" value="ECO:0007669"/>
    <property type="project" value="TreeGrafter"/>
</dbReference>
<dbReference type="InterPro" id="IPR050217">
    <property type="entry name" value="Peroxiredoxin"/>
</dbReference>